<feature type="signal peptide" evidence="5">
    <location>
        <begin position="1"/>
        <end position="20"/>
    </location>
</feature>
<dbReference type="GO" id="GO:0005975">
    <property type="term" value="P:carbohydrate metabolic process"/>
    <property type="evidence" value="ECO:0007669"/>
    <property type="project" value="InterPro"/>
</dbReference>
<evidence type="ECO:0000259" key="6">
    <source>
        <dbReference type="PROSITE" id="PS51910"/>
    </source>
</evidence>
<evidence type="ECO:0000313" key="7">
    <source>
        <dbReference type="EMBL" id="KAJ8752027.1"/>
    </source>
</evidence>
<dbReference type="Proteomes" id="UP001159364">
    <property type="component" value="Linkage Group LG10"/>
</dbReference>
<dbReference type="PANTHER" id="PTHR46476:SF9">
    <property type="entry name" value="GH18 DOMAIN-CONTAINING PROTEIN"/>
    <property type="match status" value="1"/>
</dbReference>
<accession>A0AAV8SIF8</accession>
<comment type="caution">
    <text evidence="7">The sequence shown here is derived from an EMBL/GenBank/DDBJ whole genome shotgun (WGS) entry which is preliminary data.</text>
</comment>
<proteinExistence type="inferred from homology"/>
<dbReference type="PROSITE" id="PS01095">
    <property type="entry name" value="GH18_1"/>
    <property type="match status" value="1"/>
</dbReference>
<sequence>MNSFKFNLFLLFVAGVAVLGQNLCAAKVIMEYIGATGAPVTFDSVPIEDKIDFHFILGFAIDANLGGKSQNGKFSPYWTNTLTKESVLAIKKRYRKVKVLASLAGWSIGRKVLRWYNPKEPEKWISNAFNSTKSMVETYHLDGIDVDYENFPRRNVTFAYCVGELISLLKNQSVISVATIAPYYDTVDTYVGLFQKYGNVIDYVNYQFYTDKITKPASYLDAFRLRSGQFDKNKLLPSYEVNGRGIQGDAFFDSLDLLQKSGFDVNGVMIFLADTSSSSNYYIEKKSQAFLLNSTRVS</sequence>
<evidence type="ECO:0000256" key="3">
    <source>
        <dbReference type="RuleBase" id="RU000489"/>
    </source>
</evidence>
<keyword evidence="8" id="KW-1185">Reference proteome</keyword>
<dbReference type="PROSITE" id="PS51910">
    <property type="entry name" value="GH18_2"/>
    <property type="match status" value="1"/>
</dbReference>
<keyword evidence="1 3" id="KW-0378">Hydrolase</keyword>
<dbReference type="InterPro" id="IPR001579">
    <property type="entry name" value="Glyco_hydro_18_chit_AS"/>
</dbReference>
<feature type="domain" description="GH18" evidence="6">
    <location>
        <begin position="27"/>
        <end position="298"/>
    </location>
</feature>
<dbReference type="Pfam" id="PF00704">
    <property type="entry name" value="Glyco_hydro_18"/>
    <property type="match status" value="1"/>
</dbReference>
<evidence type="ECO:0000256" key="2">
    <source>
        <dbReference type="ARBA" id="ARBA00023295"/>
    </source>
</evidence>
<comment type="similarity">
    <text evidence="4">Belongs to the glycosyl hydrolase 18 family.</text>
</comment>
<evidence type="ECO:0000256" key="5">
    <source>
        <dbReference type="SAM" id="SignalP"/>
    </source>
</evidence>
<evidence type="ECO:0000256" key="1">
    <source>
        <dbReference type="ARBA" id="ARBA00022801"/>
    </source>
</evidence>
<gene>
    <name evidence="7" type="ORF">K2173_001053</name>
</gene>
<dbReference type="PANTHER" id="PTHR46476">
    <property type="entry name" value="CHITINASE 2-LIKE"/>
    <property type="match status" value="1"/>
</dbReference>
<name>A0AAV8SIF8_9ROSI</name>
<keyword evidence="5" id="KW-0732">Signal</keyword>
<evidence type="ECO:0000313" key="8">
    <source>
        <dbReference type="Proteomes" id="UP001159364"/>
    </source>
</evidence>
<feature type="chain" id="PRO_5043720515" description="GH18 domain-containing protein" evidence="5">
    <location>
        <begin position="21"/>
        <end position="298"/>
    </location>
</feature>
<dbReference type="SUPFAM" id="SSF51445">
    <property type="entry name" value="(Trans)glycosidases"/>
    <property type="match status" value="1"/>
</dbReference>
<dbReference type="AlphaFoldDB" id="A0AAV8SIF8"/>
<dbReference type="EMBL" id="JAIWQS010000010">
    <property type="protein sequence ID" value="KAJ8752027.1"/>
    <property type="molecule type" value="Genomic_DNA"/>
</dbReference>
<organism evidence="7 8">
    <name type="scientific">Erythroxylum novogranatense</name>
    <dbReference type="NCBI Taxonomy" id="1862640"/>
    <lineage>
        <taxon>Eukaryota</taxon>
        <taxon>Viridiplantae</taxon>
        <taxon>Streptophyta</taxon>
        <taxon>Embryophyta</taxon>
        <taxon>Tracheophyta</taxon>
        <taxon>Spermatophyta</taxon>
        <taxon>Magnoliopsida</taxon>
        <taxon>eudicotyledons</taxon>
        <taxon>Gunneridae</taxon>
        <taxon>Pentapetalae</taxon>
        <taxon>rosids</taxon>
        <taxon>fabids</taxon>
        <taxon>Malpighiales</taxon>
        <taxon>Erythroxylaceae</taxon>
        <taxon>Erythroxylum</taxon>
    </lineage>
</organism>
<evidence type="ECO:0000256" key="4">
    <source>
        <dbReference type="RuleBase" id="RU004453"/>
    </source>
</evidence>
<reference evidence="7 8" key="1">
    <citation type="submission" date="2021-09" db="EMBL/GenBank/DDBJ databases">
        <title>Genomic insights and catalytic innovation underlie evolution of tropane alkaloids biosynthesis.</title>
        <authorList>
            <person name="Wang Y.-J."/>
            <person name="Tian T."/>
            <person name="Huang J.-P."/>
            <person name="Huang S.-X."/>
        </authorList>
    </citation>
    <scope>NUCLEOTIDE SEQUENCE [LARGE SCALE GENOMIC DNA]</scope>
    <source>
        <strain evidence="7">KIB-2018</strain>
        <tissue evidence="7">Leaf</tissue>
    </source>
</reference>
<dbReference type="InterPro" id="IPR001223">
    <property type="entry name" value="Glyco_hydro18_cat"/>
</dbReference>
<dbReference type="InterPro" id="IPR017853">
    <property type="entry name" value="GH"/>
</dbReference>
<dbReference type="PRINTS" id="PR00551">
    <property type="entry name" value="2SGLOBULIN"/>
</dbReference>
<dbReference type="InterPro" id="IPR000677">
    <property type="entry name" value="Chitinase-like"/>
</dbReference>
<keyword evidence="2 3" id="KW-0326">Glycosidase</keyword>
<protein>
    <recommendedName>
        <fullName evidence="6">GH18 domain-containing protein</fullName>
    </recommendedName>
</protein>
<dbReference type="GO" id="GO:0004553">
    <property type="term" value="F:hydrolase activity, hydrolyzing O-glycosyl compounds"/>
    <property type="evidence" value="ECO:0007669"/>
    <property type="project" value="InterPro"/>
</dbReference>
<dbReference type="Gene3D" id="3.20.20.80">
    <property type="entry name" value="Glycosidases"/>
    <property type="match status" value="1"/>
</dbReference>